<protein>
    <submittedName>
        <fullName evidence="4">Acetyltransferase (GNAT) family protein</fullName>
    </submittedName>
</protein>
<dbReference type="PANTHER" id="PTHR43877:SF2">
    <property type="entry name" value="AMINOALKYLPHOSPHONATE N-ACETYLTRANSFERASE-RELATED"/>
    <property type="match status" value="1"/>
</dbReference>
<dbReference type="InterPro" id="IPR000182">
    <property type="entry name" value="GNAT_dom"/>
</dbReference>
<proteinExistence type="predicted"/>
<keyword evidence="1 4" id="KW-0808">Transferase</keyword>
<feature type="domain" description="N-acetyltransferase" evidence="3">
    <location>
        <begin position="1"/>
        <end position="110"/>
    </location>
</feature>
<keyword evidence="2" id="KW-0012">Acyltransferase</keyword>
<sequence>MTTGTRSADAPEVVVRRAGAADVQDVLDVAVAPAHQGRGVGRRLLRLAEEQAGTMGIAQVRLSTHEAMSENASCYPRRGCRQSHRAVQDGYRRVFFAKGPGAGSAGADRG</sequence>
<reference evidence="4 5" key="1">
    <citation type="submission" date="2018-02" db="EMBL/GenBank/DDBJ databases">
        <title>Genomic Encyclopedia of Archaeal and Bacterial Type Strains, Phase II (KMG-II): from individual species to whole genera.</title>
        <authorList>
            <person name="Goeker M."/>
        </authorList>
    </citation>
    <scope>NUCLEOTIDE SEQUENCE [LARGE SCALE GENOMIC DNA]</scope>
    <source>
        <strain evidence="4 5">DSM 22857</strain>
    </source>
</reference>
<dbReference type="OrthoDB" id="572496at2"/>
<evidence type="ECO:0000313" key="4">
    <source>
        <dbReference type="EMBL" id="PPK97316.1"/>
    </source>
</evidence>
<accession>A0A2S6ITE1</accession>
<dbReference type="EMBL" id="PTJD01000004">
    <property type="protein sequence ID" value="PPK97316.1"/>
    <property type="molecule type" value="Genomic_DNA"/>
</dbReference>
<gene>
    <name evidence="4" type="ORF">CLV92_104136</name>
</gene>
<evidence type="ECO:0000313" key="5">
    <source>
        <dbReference type="Proteomes" id="UP000239485"/>
    </source>
</evidence>
<comment type="caution">
    <text evidence="4">The sequence shown here is derived from an EMBL/GenBank/DDBJ whole genome shotgun (WGS) entry which is preliminary data.</text>
</comment>
<dbReference type="InterPro" id="IPR050832">
    <property type="entry name" value="Bact_Acetyltransf"/>
</dbReference>
<dbReference type="Proteomes" id="UP000239485">
    <property type="component" value="Unassembled WGS sequence"/>
</dbReference>
<dbReference type="InterPro" id="IPR016181">
    <property type="entry name" value="Acyl_CoA_acyltransferase"/>
</dbReference>
<evidence type="ECO:0000256" key="1">
    <source>
        <dbReference type="ARBA" id="ARBA00022679"/>
    </source>
</evidence>
<organism evidence="4 5">
    <name type="scientific">Kineococcus xinjiangensis</name>
    <dbReference type="NCBI Taxonomy" id="512762"/>
    <lineage>
        <taxon>Bacteria</taxon>
        <taxon>Bacillati</taxon>
        <taxon>Actinomycetota</taxon>
        <taxon>Actinomycetes</taxon>
        <taxon>Kineosporiales</taxon>
        <taxon>Kineosporiaceae</taxon>
        <taxon>Kineococcus</taxon>
    </lineage>
</organism>
<dbReference type="Pfam" id="PF00583">
    <property type="entry name" value="Acetyltransf_1"/>
    <property type="match status" value="1"/>
</dbReference>
<dbReference type="PROSITE" id="PS51186">
    <property type="entry name" value="GNAT"/>
    <property type="match status" value="1"/>
</dbReference>
<name>A0A2S6ITE1_9ACTN</name>
<dbReference type="PANTHER" id="PTHR43877">
    <property type="entry name" value="AMINOALKYLPHOSPHONATE N-ACETYLTRANSFERASE-RELATED-RELATED"/>
    <property type="match status" value="1"/>
</dbReference>
<dbReference type="GO" id="GO:0016747">
    <property type="term" value="F:acyltransferase activity, transferring groups other than amino-acyl groups"/>
    <property type="evidence" value="ECO:0007669"/>
    <property type="project" value="InterPro"/>
</dbReference>
<evidence type="ECO:0000259" key="3">
    <source>
        <dbReference type="PROSITE" id="PS51186"/>
    </source>
</evidence>
<dbReference type="RefSeq" id="WP_104432141.1">
    <property type="nucleotide sequence ID" value="NZ_PTJD01000004.1"/>
</dbReference>
<evidence type="ECO:0000256" key="2">
    <source>
        <dbReference type="ARBA" id="ARBA00023315"/>
    </source>
</evidence>
<dbReference type="Gene3D" id="3.40.630.30">
    <property type="match status" value="1"/>
</dbReference>
<keyword evidence="5" id="KW-1185">Reference proteome</keyword>
<dbReference type="AlphaFoldDB" id="A0A2S6ITE1"/>
<dbReference type="CDD" id="cd04301">
    <property type="entry name" value="NAT_SF"/>
    <property type="match status" value="1"/>
</dbReference>
<dbReference type="SUPFAM" id="SSF55729">
    <property type="entry name" value="Acyl-CoA N-acyltransferases (Nat)"/>
    <property type="match status" value="1"/>
</dbReference>